<organism evidence="1 2">
    <name type="scientific">Caenorhabditis briggsae</name>
    <dbReference type="NCBI Taxonomy" id="6238"/>
    <lineage>
        <taxon>Eukaryota</taxon>
        <taxon>Metazoa</taxon>
        <taxon>Ecdysozoa</taxon>
        <taxon>Nematoda</taxon>
        <taxon>Chromadorea</taxon>
        <taxon>Rhabditida</taxon>
        <taxon>Rhabditina</taxon>
        <taxon>Rhabditomorpha</taxon>
        <taxon>Rhabditoidea</taxon>
        <taxon>Rhabditidae</taxon>
        <taxon>Peloderinae</taxon>
        <taxon>Caenorhabditis</taxon>
    </lineage>
</organism>
<reference evidence="1 2" key="1">
    <citation type="submission" date="2022-04" db="EMBL/GenBank/DDBJ databases">
        <title>Chromosome-level reference genomes for two strains of Caenorhabditis briggsae: an improved platform for comparative genomics.</title>
        <authorList>
            <person name="Stevens L."/>
            <person name="Andersen E."/>
        </authorList>
    </citation>
    <scope>NUCLEOTIDE SEQUENCE [LARGE SCALE GENOMIC DNA]</scope>
    <source>
        <strain evidence="1">VX34</strain>
        <tissue evidence="1">Whole-organism</tissue>
    </source>
</reference>
<dbReference type="Pfam" id="PF13561">
    <property type="entry name" value="adh_short_C2"/>
    <property type="match status" value="1"/>
</dbReference>
<proteinExistence type="predicted"/>
<dbReference type="InterPro" id="IPR002347">
    <property type="entry name" value="SDR_fam"/>
</dbReference>
<dbReference type="PRINTS" id="PR00080">
    <property type="entry name" value="SDRFAMILY"/>
</dbReference>
<evidence type="ECO:0000313" key="2">
    <source>
        <dbReference type="Proteomes" id="UP000829354"/>
    </source>
</evidence>
<accession>A0AAE9EUP7</accession>
<dbReference type="InterPro" id="IPR036291">
    <property type="entry name" value="NAD(P)-bd_dom_sf"/>
</dbReference>
<dbReference type="PANTHER" id="PTHR44115">
    <property type="entry name" value="PROTEIN CBG09704"/>
    <property type="match status" value="1"/>
</dbReference>
<dbReference type="AlphaFoldDB" id="A0AAE9EUP7"/>
<protein>
    <submittedName>
        <fullName evidence="1">Uncharacterized protein</fullName>
    </submittedName>
</protein>
<dbReference type="FunFam" id="3.40.50.720:FF:000084">
    <property type="entry name" value="Short-chain dehydrogenase reductase"/>
    <property type="match status" value="1"/>
</dbReference>
<dbReference type="Proteomes" id="UP000829354">
    <property type="component" value="Chromosome IV"/>
</dbReference>
<name>A0AAE9EUP7_CAEBR</name>
<gene>
    <name evidence="1" type="ORF">L5515_010810</name>
</gene>
<sequence>MTTSTMARFSEKVALVTGSSSGIGKATAILLARQGCKVTITGRNTDRLEAVKREILKNGSSENDVLVIPADLIDESEQDKLIEETITEFGQLDILVNSVGGAIMDKEGKTGVMQGMDVFDKNIQLHLRSVVMMTKKAIPHLMKTKGEVVSVSAIGADHHGNPQFLYDSMPKAALNQFTRSAAVELIRHGIRVNSVSPGFVNTGFGASMGLPEGTWNKMMDFMSSRKECIPYGAVAQPDQIAQVIAFLADRKMSSYIIGQSIVVDGGSSLIMGMEAHDMQELMGL</sequence>
<dbReference type="PANTHER" id="PTHR44115:SF3">
    <property type="entry name" value="3-OXOACYL-[ACYL-CARRIER-PROTEIN] REDUCTASE-RELATED"/>
    <property type="match status" value="1"/>
</dbReference>
<evidence type="ECO:0000313" key="1">
    <source>
        <dbReference type="EMBL" id="UMM27564.1"/>
    </source>
</evidence>
<dbReference type="SUPFAM" id="SSF51735">
    <property type="entry name" value="NAD(P)-binding Rossmann-fold domains"/>
    <property type="match status" value="1"/>
</dbReference>
<keyword evidence="2" id="KW-1185">Reference proteome</keyword>
<dbReference type="PRINTS" id="PR00081">
    <property type="entry name" value="GDHRDH"/>
</dbReference>
<dbReference type="Gene3D" id="3.40.50.720">
    <property type="entry name" value="NAD(P)-binding Rossmann-like Domain"/>
    <property type="match status" value="1"/>
</dbReference>
<dbReference type="EMBL" id="CP092623">
    <property type="protein sequence ID" value="UMM27564.1"/>
    <property type="molecule type" value="Genomic_DNA"/>
</dbReference>